<sequence length="92" mass="11080">MNGFMKYTSKCSFHKEEAIIIRNPARIDQFTAELNRIWKKYFPDWRYGQLMMNFLGWVSCDKKIDPFFIEENKMLTYLKEYCGEEVDDGNSN</sequence>
<accession>A0A8S5NJA8</accession>
<reference evidence="1" key="1">
    <citation type="journal article" date="2021" name="Proc. Natl. Acad. Sci. U.S.A.">
        <title>A Catalog of Tens of Thousands of Viruses from Human Metagenomes Reveals Hidden Associations with Chronic Diseases.</title>
        <authorList>
            <person name="Tisza M.J."/>
            <person name="Buck C.B."/>
        </authorList>
    </citation>
    <scope>NUCLEOTIDE SEQUENCE</scope>
    <source>
        <strain evidence="1">CttFh17</strain>
    </source>
</reference>
<evidence type="ECO:0000313" key="1">
    <source>
        <dbReference type="EMBL" id="DAD94468.1"/>
    </source>
</evidence>
<dbReference type="EMBL" id="BK015176">
    <property type="protein sequence ID" value="DAD94468.1"/>
    <property type="molecule type" value="Genomic_DNA"/>
</dbReference>
<protein>
    <submittedName>
        <fullName evidence="1">Uncharacterized protein</fullName>
    </submittedName>
</protein>
<organism evidence="1">
    <name type="scientific">Siphoviridae sp. cttFh17</name>
    <dbReference type="NCBI Taxonomy" id="2826491"/>
    <lineage>
        <taxon>Viruses</taxon>
        <taxon>Duplodnaviria</taxon>
        <taxon>Heunggongvirae</taxon>
        <taxon>Uroviricota</taxon>
        <taxon>Caudoviricetes</taxon>
    </lineage>
</organism>
<proteinExistence type="predicted"/>
<name>A0A8S5NJA8_9CAUD</name>